<dbReference type="SUPFAM" id="SSF53795">
    <property type="entry name" value="PEP carboxykinase-like"/>
    <property type="match status" value="1"/>
</dbReference>
<dbReference type="InterPro" id="IPR027417">
    <property type="entry name" value="P-loop_NTPase"/>
</dbReference>
<accession>Q8TV81</accession>
<dbReference type="GO" id="GO:0000155">
    <property type="term" value="F:phosphorelay sensor kinase activity"/>
    <property type="evidence" value="ECO:0007669"/>
    <property type="project" value="InterPro"/>
</dbReference>
<dbReference type="Gene3D" id="3.40.50.300">
    <property type="entry name" value="P-loop containing nucleotide triphosphate hydrolases"/>
    <property type="match status" value="2"/>
</dbReference>
<dbReference type="CDD" id="cd01918">
    <property type="entry name" value="HprK_C"/>
    <property type="match status" value="1"/>
</dbReference>
<dbReference type="InterPro" id="IPR011104">
    <property type="entry name" value="Hpr_kin/Pase_C"/>
</dbReference>
<protein>
    <submittedName>
        <fullName evidence="3">Predicted serine protein kinase homologous to HPr protein kinase, contains a Zn-ribbon</fullName>
    </submittedName>
</protein>
<dbReference type="HOGENOM" id="CLU_1318545_0_0_2"/>
<dbReference type="GO" id="GO:0005524">
    <property type="term" value="F:ATP binding"/>
    <property type="evidence" value="ECO:0007669"/>
    <property type="project" value="InterPro"/>
</dbReference>
<dbReference type="InParanoid" id="Q8TV81"/>
<feature type="region of interest" description="Disordered" evidence="1">
    <location>
        <begin position="143"/>
        <end position="166"/>
    </location>
</feature>
<dbReference type="EMBL" id="AE009439">
    <property type="protein sequence ID" value="AAM02725.1"/>
    <property type="molecule type" value="Genomic_DNA"/>
</dbReference>
<dbReference type="EnsemblBacteria" id="AAM02725">
    <property type="protein sequence ID" value="AAM02725"/>
    <property type="gene ID" value="MK1512"/>
</dbReference>
<dbReference type="GeneID" id="1478107"/>
<dbReference type="KEGG" id="mka:MK1512"/>
<evidence type="ECO:0000259" key="2">
    <source>
        <dbReference type="Pfam" id="PF07475"/>
    </source>
</evidence>
<keyword evidence="4" id="KW-1185">Reference proteome</keyword>
<dbReference type="RefSeq" id="WP_011019880.1">
    <property type="nucleotide sequence ID" value="NC_003551.1"/>
</dbReference>
<keyword evidence="3" id="KW-0808">Transferase</keyword>
<dbReference type="PANTHER" id="PTHR30305">
    <property type="entry name" value="PROTEIN YJDM-RELATED"/>
    <property type="match status" value="1"/>
</dbReference>
<dbReference type="Pfam" id="PF07475">
    <property type="entry name" value="Hpr_kinase_C"/>
    <property type="match status" value="1"/>
</dbReference>
<dbReference type="Proteomes" id="UP000001826">
    <property type="component" value="Chromosome"/>
</dbReference>
<evidence type="ECO:0000313" key="3">
    <source>
        <dbReference type="EMBL" id="AAM02725.1"/>
    </source>
</evidence>
<organism evidence="3 4">
    <name type="scientific">Methanopyrus kandleri (strain AV19 / DSM 6324 / JCM 9639 / NBRC 100938)</name>
    <dbReference type="NCBI Taxonomy" id="190192"/>
    <lineage>
        <taxon>Archaea</taxon>
        <taxon>Methanobacteriati</taxon>
        <taxon>Methanobacteriota</taxon>
        <taxon>Methanomada group</taxon>
        <taxon>Methanopyri</taxon>
        <taxon>Methanopyrales</taxon>
        <taxon>Methanopyraceae</taxon>
        <taxon>Methanopyrus</taxon>
    </lineage>
</organism>
<dbReference type="STRING" id="190192.MK1512"/>
<name>Q8TV81_METKA</name>
<dbReference type="PaxDb" id="190192-MK1512"/>
<reference evidence="3 4" key="1">
    <citation type="journal article" date="2002" name="Proc. Natl. Acad. Sci. U.S.A.">
        <title>The complete genome of hyperthermophile Methanopyrus kandleri AV19 and monophyly of archaeal methanogens.</title>
        <authorList>
            <person name="Slesarev A.I."/>
            <person name="Mezhevaya K.V."/>
            <person name="Makarova K.S."/>
            <person name="Polushin N.N."/>
            <person name="Shcherbinina O.V."/>
            <person name="Shakhova V.V."/>
            <person name="Belova G.I."/>
            <person name="Aravind L."/>
            <person name="Natale D.A."/>
            <person name="Rogozin I.B."/>
            <person name="Tatusov R.L."/>
            <person name="Wolf Y.I."/>
            <person name="Stetter K.O."/>
            <person name="Malykh A.G."/>
            <person name="Koonin E.V."/>
            <person name="Kozyavkin S.A."/>
        </authorList>
    </citation>
    <scope>NUCLEOTIDE SEQUENCE [LARGE SCALE GENOMIC DNA]</scope>
    <source>
        <strain evidence="4">AV19 / DSM 6324 / JCM 9639 / NBRC 100938</strain>
    </source>
</reference>
<sequence length="208" mass="23128">MERVVVHGTLMDVFGVGVLLVGPRGVGKSETALELIRRGHRLVSDDAVIVECDDSYEYPVGRPPENLAGKMEIRLALAELYCPECGRVYTFSALKMKEGCDCGGDLKLRPIQDKIAVDVAELYGIRALRSRKGIGVVIKMIPGPHHPHHDPSMRPDEPVSSTPSEEEKVVKWVKERDGRVFHLDVVPGRDTATLIETVALQESLRRRR</sequence>
<evidence type="ECO:0000313" key="4">
    <source>
        <dbReference type="Proteomes" id="UP000001826"/>
    </source>
</evidence>
<gene>
    <name evidence="3" type="ordered locus">MK1512</name>
</gene>
<keyword evidence="3" id="KW-0418">Kinase</keyword>
<proteinExistence type="predicted"/>
<dbReference type="AlphaFoldDB" id="Q8TV81"/>
<feature type="domain" description="HPr kinase/phosphorylase C-terminal" evidence="2">
    <location>
        <begin position="3"/>
        <end position="74"/>
    </location>
</feature>
<evidence type="ECO:0000256" key="1">
    <source>
        <dbReference type="SAM" id="MobiDB-lite"/>
    </source>
</evidence>
<dbReference type="PATRIC" id="fig|190192.8.peg.1670"/>
<dbReference type="PANTHER" id="PTHR30305:SF1">
    <property type="entry name" value="HPR KINASE_PHOSPHORYLASE"/>
    <property type="match status" value="1"/>
</dbReference>
<dbReference type="GO" id="GO:0006109">
    <property type="term" value="P:regulation of carbohydrate metabolic process"/>
    <property type="evidence" value="ECO:0007669"/>
    <property type="project" value="InterPro"/>
</dbReference>